<dbReference type="Proteomes" id="UP001524547">
    <property type="component" value="Unassembled WGS sequence"/>
</dbReference>
<proteinExistence type="inferred from homology"/>
<keyword evidence="3 7" id="KW-0813">Transport</keyword>
<feature type="transmembrane region" description="Helical" evidence="8">
    <location>
        <begin position="104"/>
        <end position="126"/>
    </location>
</feature>
<feature type="transmembrane region" description="Helical" evidence="8">
    <location>
        <begin position="12"/>
        <end position="38"/>
    </location>
</feature>
<dbReference type="InterPro" id="IPR005828">
    <property type="entry name" value="MFS_sugar_transport-like"/>
</dbReference>
<dbReference type="PROSITE" id="PS00217">
    <property type="entry name" value="SUGAR_TRANSPORT_2"/>
    <property type="match status" value="1"/>
</dbReference>
<evidence type="ECO:0000256" key="7">
    <source>
        <dbReference type="RuleBase" id="RU003346"/>
    </source>
</evidence>
<keyword evidence="6 8" id="KW-0472">Membrane</keyword>
<evidence type="ECO:0000256" key="8">
    <source>
        <dbReference type="SAM" id="Phobius"/>
    </source>
</evidence>
<evidence type="ECO:0000256" key="5">
    <source>
        <dbReference type="ARBA" id="ARBA00022989"/>
    </source>
</evidence>
<dbReference type="InterPro" id="IPR050814">
    <property type="entry name" value="Myo-inositol_Transporter"/>
</dbReference>
<dbReference type="PRINTS" id="PR00171">
    <property type="entry name" value="SUGRTRNSPORT"/>
</dbReference>
<dbReference type="SUPFAM" id="SSF103473">
    <property type="entry name" value="MFS general substrate transporter"/>
    <property type="match status" value="1"/>
</dbReference>
<feature type="transmembrane region" description="Helical" evidence="8">
    <location>
        <begin position="300"/>
        <end position="317"/>
    </location>
</feature>
<evidence type="ECO:0000256" key="4">
    <source>
        <dbReference type="ARBA" id="ARBA00022692"/>
    </source>
</evidence>
<name>A0ABT1VSG8_9PROT</name>
<dbReference type="NCBIfam" id="TIGR00879">
    <property type="entry name" value="SP"/>
    <property type="match status" value="1"/>
</dbReference>
<dbReference type="PROSITE" id="PS00216">
    <property type="entry name" value="SUGAR_TRANSPORT_1"/>
    <property type="match status" value="1"/>
</dbReference>
<feature type="transmembrane region" description="Helical" evidence="8">
    <location>
        <begin position="80"/>
        <end position="98"/>
    </location>
</feature>
<protein>
    <submittedName>
        <fullName evidence="10">Sugar porter family MFS transporter</fullName>
    </submittedName>
</protein>
<sequence length="472" mass="49865">MDGTFPNRVLGMITATCTLGGLLFGYDTGVINGALLYIRLDLHLGPLREGMVISSLLVGAALGAVSGGQVSDRIGRRRGLLCLAMLFFVGALAASQAPGFRGLVLARLVLGVAVGGASVLVPTYLAEIAPASVRGRVVTFNELMIVGGQLLAFCCNAVLAHRWGHEPGIWRWMLVVSVVPAAALWLGMLAMPESPRWLMAHGRREEAREVLARMRAAGRLDAELHEVEHLAEQEQLDTLRAAPRDLLADLRAPWIRRIFLIGIGVACSMQATGVSSVMYYGTQLLTGAGFTERQALLANIGNGVASVAATLLGLWILTRTGRRFMLTAGLTGTASALAFAALVSLLFAASPFRGVAILAATMLFLLFMQGFVAPVAWVILAEIFPLRIRGIGNGIAALCLWLVNFAVGLLFPSVSAALGSAGTFGLFAAFSVLGVGFAVRFVPETRGYSLEQIEENFRLGRGVATAPPAGPA</sequence>
<accession>A0ABT1VSG8</accession>
<feature type="transmembrane region" description="Helical" evidence="8">
    <location>
        <begin position="417"/>
        <end position="439"/>
    </location>
</feature>
<dbReference type="InterPro" id="IPR003663">
    <property type="entry name" value="Sugar/inositol_transpt"/>
</dbReference>
<dbReference type="InterPro" id="IPR005829">
    <property type="entry name" value="Sugar_transporter_CS"/>
</dbReference>
<gene>
    <name evidence="10" type="ORF">NFI88_00350</name>
</gene>
<feature type="transmembrane region" description="Helical" evidence="8">
    <location>
        <begin position="138"/>
        <end position="163"/>
    </location>
</feature>
<feature type="transmembrane region" description="Helical" evidence="8">
    <location>
        <begin position="258"/>
        <end position="280"/>
    </location>
</feature>
<feature type="transmembrane region" description="Helical" evidence="8">
    <location>
        <begin position="391"/>
        <end position="411"/>
    </location>
</feature>
<comment type="similarity">
    <text evidence="2 7">Belongs to the major facilitator superfamily. Sugar transporter (TC 2.A.1.1) family.</text>
</comment>
<dbReference type="PANTHER" id="PTHR48020">
    <property type="entry name" value="PROTON MYO-INOSITOL COTRANSPORTER"/>
    <property type="match status" value="1"/>
</dbReference>
<dbReference type="PROSITE" id="PS50850">
    <property type="entry name" value="MFS"/>
    <property type="match status" value="1"/>
</dbReference>
<evidence type="ECO:0000256" key="2">
    <source>
        <dbReference type="ARBA" id="ARBA00010992"/>
    </source>
</evidence>
<dbReference type="Pfam" id="PF00083">
    <property type="entry name" value="Sugar_tr"/>
    <property type="match status" value="1"/>
</dbReference>
<comment type="caution">
    <text evidence="10">The sequence shown here is derived from an EMBL/GenBank/DDBJ whole genome shotgun (WGS) entry which is preliminary data.</text>
</comment>
<feature type="transmembrane region" description="Helical" evidence="8">
    <location>
        <begin position="355"/>
        <end position="379"/>
    </location>
</feature>
<keyword evidence="5 8" id="KW-1133">Transmembrane helix</keyword>
<dbReference type="EMBL" id="JAMZEJ010000001">
    <property type="protein sequence ID" value="MCQ8239288.1"/>
    <property type="molecule type" value="Genomic_DNA"/>
</dbReference>
<comment type="subcellular location">
    <subcellularLocation>
        <location evidence="1">Membrane</location>
        <topology evidence="1">Multi-pass membrane protein</topology>
    </subcellularLocation>
</comment>
<dbReference type="InterPro" id="IPR020846">
    <property type="entry name" value="MFS_dom"/>
</dbReference>
<feature type="transmembrane region" description="Helical" evidence="8">
    <location>
        <begin position="324"/>
        <end position="349"/>
    </location>
</feature>
<organism evidence="10 11">
    <name type="scientific">Rhizosaccharibacter radicis</name>
    <dbReference type="NCBI Taxonomy" id="2782605"/>
    <lineage>
        <taxon>Bacteria</taxon>
        <taxon>Pseudomonadati</taxon>
        <taxon>Pseudomonadota</taxon>
        <taxon>Alphaproteobacteria</taxon>
        <taxon>Acetobacterales</taxon>
        <taxon>Acetobacteraceae</taxon>
        <taxon>Rhizosaccharibacter</taxon>
    </lineage>
</organism>
<evidence type="ECO:0000256" key="3">
    <source>
        <dbReference type="ARBA" id="ARBA00022448"/>
    </source>
</evidence>
<evidence type="ECO:0000256" key="6">
    <source>
        <dbReference type="ARBA" id="ARBA00023136"/>
    </source>
</evidence>
<keyword evidence="11" id="KW-1185">Reference proteome</keyword>
<dbReference type="Gene3D" id="1.20.1250.20">
    <property type="entry name" value="MFS general substrate transporter like domains"/>
    <property type="match status" value="1"/>
</dbReference>
<evidence type="ECO:0000259" key="9">
    <source>
        <dbReference type="PROSITE" id="PS50850"/>
    </source>
</evidence>
<evidence type="ECO:0000256" key="1">
    <source>
        <dbReference type="ARBA" id="ARBA00004141"/>
    </source>
</evidence>
<evidence type="ECO:0000313" key="10">
    <source>
        <dbReference type="EMBL" id="MCQ8239288.1"/>
    </source>
</evidence>
<keyword evidence="4 8" id="KW-0812">Transmembrane</keyword>
<dbReference type="RefSeq" id="WP_422918035.1">
    <property type="nucleotide sequence ID" value="NZ_JAMZEJ010000001.1"/>
</dbReference>
<reference evidence="10 11" key="1">
    <citation type="submission" date="2022-06" db="EMBL/GenBank/DDBJ databases">
        <title>Rhizosaccharibacter gen. nov. sp. nov. KSS12, endophytic bacteria isolated from sugarcane.</title>
        <authorList>
            <person name="Pitiwittayakul N."/>
        </authorList>
    </citation>
    <scope>NUCLEOTIDE SEQUENCE [LARGE SCALE GENOMIC DNA]</scope>
    <source>
        <strain evidence="10 11">KSS12</strain>
    </source>
</reference>
<dbReference type="InterPro" id="IPR036259">
    <property type="entry name" value="MFS_trans_sf"/>
</dbReference>
<feature type="transmembrane region" description="Helical" evidence="8">
    <location>
        <begin position="169"/>
        <end position="191"/>
    </location>
</feature>
<feature type="transmembrane region" description="Helical" evidence="8">
    <location>
        <begin position="50"/>
        <end position="68"/>
    </location>
</feature>
<evidence type="ECO:0000313" key="11">
    <source>
        <dbReference type="Proteomes" id="UP001524547"/>
    </source>
</evidence>
<dbReference type="PANTHER" id="PTHR48020:SF12">
    <property type="entry name" value="PROTON MYO-INOSITOL COTRANSPORTER"/>
    <property type="match status" value="1"/>
</dbReference>
<feature type="domain" description="Major facilitator superfamily (MFS) profile" evidence="9">
    <location>
        <begin position="13"/>
        <end position="446"/>
    </location>
</feature>